<sequence length="550" mass="62714">MMERPNQPYVSCIKINGLPILPPLISSNRKKELLAYKELAIQVENKLKSKKSSKETSERSVSTTNEEETVKYVPYKNLKSRTRHLSLDIVDVTEYNNQGYTVVKDASKETENFELESELSSPRPRLIRSNSYTIEDPSPCLLAHLEKQSETTSETSFLSAKNWASNECNYKPYKEEISELSMDVFGTPLSNLSGSTTIENITTDRSSTAENITIDKSPTVEVLQTDIIVQQITVHADPKSQIFNNVSPISKNIETTNNTLGSTSKTNINDDTESKLMQILKDIPEDYAKQILELIEKQKEEQIKRFECYENIKKQLLDETDVKCNKLTHTASTELRIKDSTPSKDNPVTLSCSTRRLNIDNNESIQLIDLEDDGNYGNTDKKSFREDLRIANISRELFPKINDQDVKDEKEKKEQWAANIICAHAKGYLTRRLYRTDKVQGLIDTIKDTLLCALQLHNAENIDEYDIELHRRLIQQVSAACYAFHDLFFSLSTREQMMIIAADRNYKLEKAMRSSFRSSRSSSSISSGRRPSVGKKTTKPPQRRFSGTKA</sequence>
<dbReference type="Pfam" id="PF16025">
    <property type="entry name" value="CaM_bind"/>
    <property type="match status" value="1"/>
</dbReference>
<dbReference type="InterPro" id="IPR033207">
    <property type="entry name" value="CCP110"/>
</dbReference>
<evidence type="ECO:0000256" key="1">
    <source>
        <dbReference type="SAM" id="Coils"/>
    </source>
</evidence>
<feature type="coiled-coil region" evidence="1">
    <location>
        <begin position="292"/>
        <end position="319"/>
    </location>
</feature>
<gene>
    <name evidence="3" type="ORF">MELIAE_LOCUS434</name>
</gene>
<dbReference type="GO" id="GO:1903723">
    <property type="term" value="P:negative regulation of centriole elongation"/>
    <property type="evidence" value="ECO:0007669"/>
    <property type="project" value="TreeGrafter"/>
</dbReference>
<protein>
    <submittedName>
        <fullName evidence="3">Uncharacterized protein</fullName>
    </submittedName>
</protein>
<evidence type="ECO:0000313" key="3">
    <source>
        <dbReference type="EMBL" id="CAH0546225.1"/>
    </source>
</evidence>
<dbReference type="EMBL" id="OV121132">
    <property type="protein sequence ID" value="CAH0546225.1"/>
    <property type="molecule type" value="Genomic_DNA"/>
</dbReference>
<feature type="compositionally biased region" description="Basic residues" evidence="2">
    <location>
        <begin position="532"/>
        <end position="542"/>
    </location>
</feature>
<proteinExistence type="predicted"/>
<reference evidence="3" key="1">
    <citation type="submission" date="2021-12" db="EMBL/GenBank/DDBJ databases">
        <authorList>
            <person name="King R."/>
        </authorList>
    </citation>
    <scope>NUCLEOTIDE SEQUENCE</scope>
</reference>
<feature type="region of interest" description="Disordered" evidence="2">
    <location>
        <begin position="47"/>
        <end position="67"/>
    </location>
</feature>
<dbReference type="Proteomes" id="UP001154078">
    <property type="component" value="Chromosome 1"/>
</dbReference>
<dbReference type="GO" id="GO:0032465">
    <property type="term" value="P:regulation of cytokinesis"/>
    <property type="evidence" value="ECO:0007669"/>
    <property type="project" value="InterPro"/>
</dbReference>
<evidence type="ECO:0000256" key="2">
    <source>
        <dbReference type="SAM" id="MobiDB-lite"/>
    </source>
</evidence>
<feature type="region of interest" description="Disordered" evidence="2">
    <location>
        <begin position="514"/>
        <end position="550"/>
    </location>
</feature>
<dbReference type="GO" id="GO:0032053">
    <property type="term" value="P:ciliary basal body organization"/>
    <property type="evidence" value="ECO:0007669"/>
    <property type="project" value="TreeGrafter"/>
</dbReference>
<feature type="compositionally biased region" description="Low complexity" evidence="2">
    <location>
        <begin position="514"/>
        <end position="531"/>
    </location>
</feature>
<keyword evidence="1" id="KW-0175">Coiled coil</keyword>
<dbReference type="GO" id="GO:0005814">
    <property type="term" value="C:centriole"/>
    <property type="evidence" value="ECO:0007669"/>
    <property type="project" value="InterPro"/>
</dbReference>
<accession>A0A9P0APJ4</accession>
<dbReference type="PANTHER" id="PTHR13594">
    <property type="entry name" value="CENTRIOLAR COILED-COIL PROTEIN OF 110 KDA"/>
    <property type="match status" value="1"/>
</dbReference>
<organism evidence="3 4">
    <name type="scientific">Brassicogethes aeneus</name>
    <name type="common">Rape pollen beetle</name>
    <name type="synonym">Meligethes aeneus</name>
    <dbReference type="NCBI Taxonomy" id="1431903"/>
    <lineage>
        <taxon>Eukaryota</taxon>
        <taxon>Metazoa</taxon>
        <taxon>Ecdysozoa</taxon>
        <taxon>Arthropoda</taxon>
        <taxon>Hexapoda</taxon>
        <taxon>Insecta</taxon>
        <taxon>Pterygota</taxon>
        <taxon>Neoptera</taxon>
        <taxon>Endopterygota</taxon>
        <taxon>Coleoptera</taxon>
        <taxon>Polyphaga</taxon>
        <taxon>Cucujiformia</taxon>
        <taxon>Nitidulidae</taxon>
        <taxon>Meligethinae</taxon>
        <taxon>Brassicogethes</taxon>
    </lineage>
</organism>
<dbReference type="OrthoDB" id="10028852at2759"/>
<dbReference type="GO" id="GO:0007099">
    <property type="term" value="P:centriole replication"/>
    <property type="evidence" value="ECO:0007669"/>
    <property type="project" value="InterPro"/>
</dbReference>
<name>A0A9P0APJ4_BRAAE</name>
<keyword evidence="4" id="KW-1185">Reference proteome</keyword>
<dbReference type="PANTHER" id="PTHR13594:SF1">
    <property type="entry name" value="CENTRIOLAR COILED-COIL PROTEIN OF 110 KDA"/>
    <property type="match status" value="1"/>
</dbReference>
<evidence type="ECO:0000313" key="4">
    <source>
        <dbReference type="Proteomes" id="UP001154078"/>
    </source>
</evidence>
<dbReference type="AlphaFoldDB" id="A0A9P0APJ4"/>